<dbReference type="Proteomes" id="UP000092164">
    <property type="component" value="Unassembled WGS sequence"/>
</dbReference>
<evidence type="ECO:0000313" key="3">
    <source>
        <dbReference type="Proteomes" id="UP000092164"/>
    </source>
</evidence>
<reference evidence="3" key="1">
    <citation type="submission" date="2016-06" db="EMBL/GenBank/DDBJ databases">
        <authorList>
            <person name="Zhan P."/>
        </authorList>
    </citation>
    <scope>NUCLEOTIDE SEQUENCE [LARGE SCALE GENOMIC DNA]</scope>
    <source>
        <strain evidence="3">T28</strain>
    </source>
</reference>
<accession>A0A1B7Z8C3</accession>
<dbReference type="InterPro" id="IPR025591">
    <property type="entry name" value="RloB"/>
</dbReference>
<gene>
    <name evidence="2" type="ORF">A9200_04525</name>
</gene>
<evidence type="ECO:0000256" key="1">
    <source>
        <dbReference type="SAM" id="MobiDB-lite"/>
    </source>
</evidence>
<dbReference type="RefSeq" id="WP_068484756.1">
    <property type="nucleotide sequence ID" value="NZ_CP018760.1"/>
</dbReference>
<name>A0A1B7Z8C3_9FLAO</name>
<comment type="caution">
    <text evidence="2">The sequence shown here is derived from an EMBL/GenBank/DDBJ whole genome shotgun (WGS) entry which is preliminary data.</text>
</comment>
<evidence type="ECO:0008006" key="4">
    <source>
        <dbReference type="Google" id="ProtNLM"/>
    </source>
</evidence>
<protein>
    <recommendedName>
        <fullName evidence="4">RloB-like protein</fullName>
    </recommendedName>
</protein>
<dbReference type="EMBL" id="LZFP01000012">
    <property type="protein sequence ID" value="OBR38936.1"/>
    <property type="molecule type" value="Genomic_DNA"/>
</dbReference>
<sequence length="262" mass="30365">MQNLFKKKMLNKKQIQRANKFRHLDEVGRTKKQRREEPKLNRRRASKTALPLILIACEGKNTEPSYFNQFELKSVEIEPKGDGYSHLSLVHWAEKLEKAKTYDEVWCVFDADPKPGDPNWAHNFNNAIWTAEKKNYHVGYTHQAFEYWLILHFEDHQGGSINRADYNKKLNQLINPLGASFDGNGSKEITPELFALLQGNDPSSGKPRVELAICRAKRIYDKHDHKNPAQEESSTNIFELVLRLINFDIDDSDKILIDTLCD</sequence>
<proteinExistence type="predicted"/>
<dbReference type="OrthoDB" id="9796523at2"/>
<dbReference type="AlphaFoldDB" id="A0A1B7Z8C3"/>
<dbReference type="Pfam" id="PF13707">
    <property type="entry name" value="RloB"/>
    <property type="match status" value="1"/>
</dbReference>
<evidence type="ECO:0000313" key="2">
    <source>
        <dbReference type="EMBL" id="OBR38936.1"/>
    </source>
</evidence>
<organism evidence="2 3">
    <name type="scientific">Maribacter hydrothermalis</name>
    <dbReference type="NCBI Taxonomy" id="1836467"/>
    <lineage>
        <taxon>Bacteria</taxon>
        <taxon>Pseudomonadati</taxon>
        <taxon>Bacteroidota</taxon>
        <taxon>Flavobacteriia</taxon>
        <taxon>Flavobacteriales</taxon>
        <taxon>Flavobacteriaceae</taxon>
        <taxon>Maribacter</taxon>
    </lineage>
</organism>
<keyword evidence="3" id="KW-1185">Reference proteome</keyword>
<feature type="compositionally biased region" description="Basic and acidic residues" evidence="1">
    <location>
        <begin position="23"/>
        <end position="40"/>
    </location>
</feature>
<feature type="region of interest" description="Disordered" evidence="1">
    <location>
        <begin position="23"/>
        <end position="44"/>
    </location>
</feature>
<dbReference type="KEGG" id="mart:BTR34_17755"/>